<keyword evidence="1" id="KW-0479">Metal-binding</keyword>
<comment type="caution">
    <text evidence="6">The sequence shown here is derived from an EMBL/GenBank/DDBJ whole genome shotgun (WGS) entry which is preliminary data.</text>
</comment>
<gene>
    <name evidence="6" type="ORF">Bhyg_02351</name>
</gene>
<keyword evidence="2 4" id="KW-0863">Zinc-finger</keyword>
<sequence length="373" mass="42413">MLKTPSLAEYVNTSDDIADFVDVLDVSRRIICEWQHNDGKPFGQLVSYVDNMPISEDIPDIKAAMERSFGTMSMDTVKHKTFSRMVMTLNDAYVKTIAKDFCPSRILNSKAVDRLYWMARLRWSSANISLSFAKMIPEFQKLNFLGLLLPNGKKVSFESLHLAFFRFVPRKYNVFTFVKTPVQETFHARLPKELQSNYGKYYSNRKEPALIELGDGLHTAEGPSVKHIVLAFNLPDSPTGNLYIIDPTAAQFAVRGPDHGLVNWGSWNMYKRSMSSVCSDIIILGYDKEIQLNVSTFCGCKELTMVVLKTLMLLSCSYCGQINGRNDIQLRKCTGCGGVHYCDEHCQKLGWPSHEAHCKNFIKLKRIKKNSMQ</sequence>
<dbReference type="PROSITE" id="PS50865">
    <property type="entry name" value="ZF_MYND_2"/>
    <property type="match status" value="1"/>
</dbReference>
<proteinExistence type="predicted"/>
<reference evidence="6" key="1">
    <citation type="submission" date="2022-07" db="EMBL/GenBank/DDBJ databases">
        <authorList>
            <person name="Trinca V."/>
            <person name="Uliana J.V.C."/>
            <person name="Torres T.T."/>
            <person name="Ward R.J."/>
            <person name="Monesi N."/>
        </authorList>
    </citation>
    <scope>NUCLEOTIDE SEQUENCE</scope>
    <source>
        <strain evidence="6">HSMRA1968</strain>
        <tissue evidence="6">Whole embryos</tissue>
    </source>
</reference>
<organism evidence="6 7">
    <name type="scientific">Pseudolycoriella hygida</name>
    <dbReference type="NCBI Taxonomy" id="35572"/>
    <lineage>
        <taxon>Eukaryota</taxon>
        <taxon>Metazoa</taxon>
        <taxon>Ecdysozoa</taxon>
        <taxon>Arthropoda</taxon>
        <taxon>Hexapoda</taxon>
        <taxon>Insecta</taxon>
        <taxon>Pterygota</taxon>
        <taxon>Neoptera</taxon>
        <taxon>Endopterygota</taxon>
        <taxon>Diptera</taxon>
        <taxon>Nematocera</taxon>
        <taxon>Sciaroidea</taxon>
        <taxon>Sciaridae</taxon>
        <taxon>Pseudolycoriella</taxon>
    </lineage>
</organism>
<dbReference type="Pfam" id="PF01753">
    <property type="entry name" value="zf-MYND"/>
    <property type="match status" value="1"/>
</dbReference>
<evidence type="ECO:0000256" key="2">
    <source>
        <dbReference type="ARBA" id="ARBA00022771"/>
    </source>
</evidence>
<dbReference type="GO" id="GO:0008270">
    <property type="term" value="F:zinc ion binding"/>
    <property type="evidence" value="ECO:0007669"/>
    <property type="project" value="UniProtKB-KW"/>
</dbReference>
<dbReference type="SUPFAM" id="SSF144232">
    <property type="entry name" value="HIT/MYND zinc finger-like"/>
    <property type="match status" value="1"/>
</dbReference>
<dbReference type="EMBL" id="WJQU01000001">
    <property type="protein sequence ID" value="KAJ6647131.1"/>
    <property type="molecule type" value="Genomic_DNA"/>
</dbReference>
<dbReference type="Proteomes" id="UP001151699">
    <property type="component" value="Chromosome A"/>
</dbReference>
<evidence type="ECO:0000313" key="6">
    <source>
        <dbReference type="EMBL" id="KAJ6647131.1"/>
    </source>
</evidence>
<evidence type="ECO:0000259" key="5">
    <source>
        <dbReference type="PROSITE" id="PS50865"/>
    </source>
</evidence>
<name>A0A9Q0NCT2_9DIPT</name>
<dbReference type="Gene3D" id="6.10.140.2220">
    <property type="match status" value="1"/>
</dbReference>
<keyword evidence="7" id="KW-1185">Reference proteome</keyword>
<evidence type="ECO:0000256" key="1">
    <source>
        <dbReference type="ARBA" id="ARBA00022723"/>
    </source>
</evidence>
<evidence type="ECO:0000313" key="7">
    <source>
        <dbReference type="Proteomes" id="UP001151699"/>
    </source>
</evidence>
<evidence type="ECO:0000256" key="3">
    <source>
        <dbReference type="ARBA" id="ARBA00022833"/>
    </source>
</evidence>
<dbReference type="AlphaFoldDB" id="A0A9Q0NCT2"/>
<accession>A0A9Q0NCT2</accession>
<dbReference type="PROSITE" id="PS01360">
    <property type="entry name" value="ZF_MYND_1"/>
    <property type="match status" value="1"/>
</dbReference>
<protein>
    <recommendedName>
        <fullName evidence="5">MYND-type domain-containing protein</fullName>
    </recommendedName>
</protein>
<feature type="domain" description="MYND-type" evidence="5">
    <location>
        <begin position="316"/>
        <end position="358"/>
    </location>
</feature>
<dbReference type="InterPro" id="IPR002893">
    <property type="entry name" value="Znf_MYND"/>
</dbReference>
<evidence type="ECO:0000256" key="4">
    <source>
        <dbReference type="PROSITE-ProRule" id="PRU00134"/>
    </source>
</evidence>
<keyword evidence="3" id="KW-0862">Zinc</keyword>
<dbReference type="OrthoDB" id="265717at2759"/>